<sequence>MRTSLFLAVATTLVATVSAHEGHDHGDATPSVCLTNPADASCANYSIPATNITSAITEICTANKYLPGCSLNVACAAD</sequence>
<protein>
    <submittedName>
        <fullName evidence="2">Uncharacterized protein</fullName>
    </submittedName>
</protein>
<feature type="signal peptide" evidence="1">
    <location>
        <begin position="1"/>
        <end position="19"/>
    </location>
</feature>
<feature type="non-terminal residue" evidence="2">
    <location>
        <position position="78"/>
    </location>
</feature>
<dbReference type="EMBL" id="JAAAUQ010002021">
    <property type="protein sequence ID" value="KAF9129077.1"/>
    <property type="molecule type" value="Genomic_DNA"/>
</dbReference>
<keyword evidence="1" id="KW-0732">Signal</keyword>
<evidence type="ECO:0000313" key="3">
    <source>
        <dbReference type="Proteomes" id="UP000748756"/>
    </source>
</evidence>
<dbReference type="AlphaFoldDB" id="A0A9P5V0P6"/>
<name>A0A9P5V0P6_9FUNG</name>
<organism evidence="2 3">
    <name type="scientific">Linnemannia schmuckeri</name>
    <dbReference type="NCBI Taxonomy" id="64567"/>
    <lineage>
        <taxon>Eukaryota</taxon>
        <taxon>Fungi</taxon>
        <taxon>Fungi incertae sedis</taxon>
        <taxon>Mucoromycota</taxon>
        <taxon>Mortierellomycotina</taxon>
        <taxon>Mortierellomycetes</taxon>
        <taxon>Mortierellales</taxon>
        <taxon>Mortierellaceae</taxon>
        <taxon>Linnemannia</taxon>
    </lineage>
</organism>
<gene>
    <name evidence="2" type="ORF">BG015_004250</name>
</gene>
<accession>A0A9P5V0P6</accession>
<evidence type="ECO:0000256" key="1">
    <source>
        <dbReference type="SAM" id="SignalP"/>
    </source>
</evidence>
<evidence type="ECO:0000313" key="2">
    <source>
        <dbReference type="EMBL" id="KAF9129077.1"/>
    </source>
</evidence>
<proteinExistence type="predicted"/>
<dbReference type="Proteomes" id="UP000748756">
    <property type="component" value="Unassembled WGS sequence"/>
</dbReference>
<keyword evidence="3" id="KW-1185">Reference proteome</keyword>
<dbReference type="OrthoDB" id="73901at2759"/>
<reference evidence="2" key="1">
    <citation type="journal article" date="2020" name="Fungal Divers.">
        <title>Resolving the Mortierellaceae phylogeny through synthesis of multi-gene phylogenetics and phylogenomics.</title>
        <authorList>
            <person name="Vandepol N."/>
            <person name="Liber J."/>
            <person name="Desiro A."/>
            <person name="Na H."/>
            <person name="Kennedy M."/>
            <person name="Barry K."/>
            <person name="Grigoriev I.V."/>
            <person name="Miller A.N."/>
            <person name="O'Donnell K."/>
            <person name="Stajich J.E."/>
            <person name="Bonito G."/>
        </authorList>
    </citation>
    <scope>NUCLEOTIDE SEQUENCE</scope>
    <source>
        <strain evidence="2">NRRL 6426</strain>
    </source>
</reference>
<feature type="chain" id="PRO_5040239456" evidence="1">
    <location>
        <begin position="20"/>
        <end position="78"/>
    </location>
</feature>
<comment type="caution">
    <text evidence="2">The sequence shown here is derived from an EMBL/GenBank/DDBJ whole genome shotgun (WGS) entry which is preliminary data.</text>
</comment>